<proteinExistence type="predicted"/>
<sequence>MEVEVGFYTIFRFLLVTLKTHLTSLDSLLACCDLTFFTTLTLVISSTMLGMIRSVLLASLSIIFSHKHCVAKRTKKE</sequence>
<evidence type="ECO:0000313" key="2">
    <source>
        <dbReference type="EnsemblMetazoa" id="GPAI018124-PA"/>
    </source>
</evidence>
<keyword evidence="1" id="KW-0812">Transmembrane</keyword>
<feature type="transmembrane region" description="Helical" evidence="1">
    <location>
        <begin position="43"/>
        <end position="65"/>
    </location>
</feature>
<name>A0A1A9ZL84_GLOPL</name>
<evidence type="ECO:0000256" key="1">
    <source>
        <dbReference type="SAM" id="Phobius"/>
    </source>
</evidence>
<keyword evidence="3" id="KW-1185">Reference proteome</keyword>
<keyword evidence="1" id="KW-0472">Membrane</keyword>
<keyword evidence="1" id="KW-1133">Transmembrane helix</keyword>
<reference evidence="3" key="1">
    <citation type="submission" date="2014-03" db="EMBL/GenBank/DDBJ databases">
        <authorList>
            <person name="Aksoy S."/>
            <person name="Warren W."/>
            <person name="Wilson R.K."/>
        </authorList>
    </citation>
    <scope>NUCLEOTIDE SEQUENCE [LARGE SCALE GENOMIC DNA]</scope>
    <source>
        <strain evidence="3">IAEA</strain>
    </source>
</reference>
<dbReference type="Proteomes" id="UP000092445">
    <property type="component" value="Unassembled WGS sequence"/>
</dbReference>
<dbReference type="AlphaFoldDB" id="A0A1A9ZL84"/>
<protein>
    <submittedName>
        <fullName evidence="2">Uncharacterized protein</fullName>
    </submittedName>
</protein>
<dbReference type="EnsemblMetazoa" id="GPAI018124-RA">
    <property type="protein sequence ID" value="GPAI018124-PA"/>
    <property type="gene ID" value="GPAI018124"/>
</dbReference>
<organism evidence="2 3">
    <name type="scientific">Glossina pallidipes</name>
    <name type="common">Tsetse fly</name>
    <dbReference type="NCBI Taxonomy" id="7398"/>
    <lineage>
        <taxon>Eukaryota</taxon>
        <taxon>Metazoa</taxon>
        <taxon>Ecdysozoa</taxon>
        <taxon>Arthropoda</taxon>
        <taxon>Hexapoda</taxon>
        <taxon>Insecta</taxon>
        <taxon>Pterygota</taxon>
        <taxon>Neoptera</taxon>
        <taxon>Endopterygota</taxon>
        <taxon>Diptera</taxon>
        <taxon>Brachycera</taxon>
        <taxon>Muscomorpha</taxon>
        <taxon>Hippoboscoidea</taxon>
        <taxon>Glossinidae</taxon>
        <taxon>Glossina</taxon>
    </lineage>
</organism>
<evidence type="ECO:0000313" key="3">
    <source>
        <dbReference type="Proteomes" id="UP000092445"/>
    </source>
</evidence>
<dbReference type="VEuPathDB" id="VectorBase:GPAI018124"/>
<reference evidence="2" key="2">
    <citation type="submission" date="2020-05" db="UniProtKB">
        <authorList>
            <consortium name="EnsemblMetazoa"/>
        </authorList>
    </citation>
    <scope>IDENTIFICATION</scope>
    <source>
        <strain evidence="2">IAEA</strain>
    </source>
</reference>
<accession>A0A1A9ZL84</accession>